<evidence type="ECO:0000313" key="3">
    <source>
        <dbReference type="Proteomes" id="UP000501090"/>
    </source>
</evidence>
<dbReference type="EMBL" id="CP028940">
    <property type="protein sequence ID" value="QKM60089.1"/>
    <property type="molecule type" value="Genomic_DNA"/>
</dbReference>
<dbReference type="Proteomes" id="UP000501090">
    <property type="component" value="Chromosome"/>
</dbReference>
<proteinExistence type="predicted"/>
<dbReference type="InterPro" id="IPR027417">
    <property type="entry name" value="P-loop_NTPase"/>
</dbReference>
<dbReference type="Gene3D" id="3.40.50.300">
    <property type="entry name" value="P-loop containing nucleotide triphosphate hydrolases"/>
    <property type="match status" value="1"/>
</dbReference>
<keyword evidence="3" id="KW-1185">Reference proteome</keyword>
<organism evidence="2 3">
    <name type="scientific">Polynucleobacter arcticus</name>
    <dbReference type="NCBI Taxonomy" id="1743165"/>
    <lineage>
        <taxon>Bacteria</taxon>
        <taxon>Pseudomonadati</taxon>
        <taxon>Pseudomonadota</taxon>
        <taxon>Betaproteobacteria</taxon>
        <taxon>Burkholderiales</taxon>
        <taxon>Burkholderiaceae</taxon>
        <taxon>Polynucleobacter</taxon>
    </lineage>
</organism>
<dbReference type="InterPro" id="IPR025669">
    <property type="entry name" value="AAA_dom"/>
</dbReference>
<accession>A0A6M9PI48</accession>
<dbReference type="Gene3D" id="3.40.50.2300">
    <property type="match status" value="1"/>
</dbReference>
<dbReference type="PANTHER" id="PTHR43384:SF13">
    <property type="entry name" value="SLR0110 PROTEIN"/>
    <property type="match status" value="1"/>
</dbReference>
<dbReference type="GO" id="GO:0005524">
    <property type="term" value="F:ATP binding"/>
    <property type="evidence" value="ECO:0007669"/>
    <property type="project" value="TreeGrafter"/>
</dbReference>
<gene>
    <name evidence="2" type="ORF">DN92_03010</name>
</gene>
<dbReference type="Pfam" id="PF13614">
    <property type="entry name" value="AAA_31"/>
    <property type="match status" value="1"/>
</dbReference>
<dbReference type="SUPFAM" id="SSF52540">
    <property type="entry name" value="P-loop containing nucleoside triphosphate hydrolases"/>
    <property type="match status" value="1"/>
</dbReference>
<dbReference type="InterPro" id="IPR050625">
    <property type="entry name" value="ParA/MinD_ATPase"/>
</dbReference>
<reference evidence="2 3" key="1">
    <citation type="submission" date="2018-04" db="EMBL/GenBank/DDBJ databases">
        <title>Polynucleobacter sp. UK-Long2-W17 genome.</title>
        <authorList>
            <person name="Hahn M.W."/>
        </authorList>
    </citation>
    <scope>NUCLEOTIDE SEQUENCE [LARGE SCALE GENOMIC DNA]</scope>
    <source>
        <strain evidence="2 3">UK-Long2-W17</strain>
    </source>
</reference>
<dbReference type="GO" id="GO:0009898">
    <property type="term" value="C:cytoplasmic side of plasma membrane"/>
    <property type="evidence" value="ECO:0007669"/>
    <property type="project" value="TreeGrafter"/>
</dbReference>
<dbReference type="RefSeq" id="WP_173959861.1">
    <property type="nucleotide sequence ID" value="NZ_CBCSCC010000012.1"/>
</dbReference>
<feature type="domain" description="AAA" evidence="1">
    <location>
        <begin position="132"/>
        <end position="294"/>
    </location>
</feature>
<evidence type="ECO:0000259" key="1">
    <source>
        <dbReference type="Pfam" id="PF13614"/>
    </source>
</evidence>
<evidence type="ECO:0000313" key="2">
    <source>
        <dbReference type="EMBL" id="QKM60089.1"/>
    </source>
</evidence>
<dbReference type="AlphaFoldDB" id="A0A6M9PI48"/>
<name>A0A6M9PI48_9BURK</name>
<dbReference type="GO" id="GO:0016887">
    <property type="term" value="F:ATP hydrolysis activity"/>
    <property type="evidence" value="ECO:0007669"/>
    <property type="project" value="TreeGrafter"/>
</dbReference>
<sequence length="388" mass="42807">MNITIITEPNFTGGVGNIHSAFLASDIVKELVREDRGLQIDQINIEYTDLLIIQNSRLIKEDLPIITSLTEASLWPAVIYISEELSNSELLELMRAGAKDVLTGTIILEELKLAIDRIRRRNKNLRGNSSGTVLAFMSSKGGAGATFLATNLGYILSSEFGCRTLIIDLHIQGGDAAFYLADETSGSSFAEIAEHESLDAMMLIAGSLKMETNFFLLEGPNDPEKGLRITPDHIDNLITVASKEFDFVILDLPHALDGITIRALDRSNLIYLITQPIMAYLRGLLTLIDLFDRLSYPHSKIRLILNRLEENSFLSATKTEALIKRGLSSTIPNDSKVAMESANLGKPITNISSKSQICISLRKIASELTGVNLNPDIKRSWVKSLFTK</sequence>
<dbReference type="GO" id="GO:0051782">
    <property type="term" value="P:negative regulation of cell division"/>
    <property type="evidence" value="ECO:0007669"/>
    <property type="project" value="TreeGrafter"/>
</dbReference>
<dbReference type="PANTHER" id="PTHR43384">
    <property type="entry name" value="SEPTUM SITE-DETERMINING PROTEIN MIND HOMOLOG, CHLOROPLASTIC-RELATED"/>
    <property type="match status" value="1"/>
</dbReference>
<protein>
    <recommendedName>
        <fullName evidence="1">AAA domain-containing protein</fullName>
    </recommendedName>
</protein>
<dbReference type="KEGG" id="pard:DN92_03010"/>
<dbReference type="GO" id="GO:0005829">
    <property type="term" value="C:cytosol"/>
    <property type="evidence" value="ECO:0007669"/>
    <property type="project" value="TreeGrafter"/>
</dbReference>